<dbReference type="InterPro" id="IPR018333">
    <property type="entry name" value="Squalene_cyclase"/>
</dbReference>
<dbReference type="InterPro" id="IPR008930">
    <property type="entry name" value="Terpenoid_cyclase/PrenylTrfase"/>
</dbReference>
<reference evidence="1 2" key="1">
    <citation type="submission" date="2022-01" db="EMBL/GenBank/DDBJ databases">
        <authorList>
            <person name="Xiong W."/>
            <person name="Schranz E."/>
        </authorList>
    </citation>
    <scope>NUCLEOTIDE SEQUENCE [LARGE SCALE GENOMIC DNA]</scope>
</reference>
<gene>
    <name evidence="1" type="ORF">LVIROSA_LOCUS27343</name>
</gene>
<accession>A0AAU9NTY4</accession>
<dbReference type="GO" id="GO:0016104">
    <property type="term" value="P:triterpenoid biosynthetic process"/>
    <property type="evidence" value="ECO:0007669"/>
    <property type="project" value="InterPro"/>
</dbReference>
<dbReference type="PANTHER" id="PTHR11764:SF68">
    <property type="entry name" value="TERPENE CYCLASE_MUTASE FAMILY MEMBER"/>
    <property type="match status" value="1"/>
</dbReference>
<dbReference type="EMBL" id="CAKMRJ010005412">
    <property type="protein sequence ID" value="CAH1441267.1"/>
    <property type="molecule type" value="Genomic_DNA"/>
</dbReference>
<name>A0AAU9NTY4_9ASTR</name>
<comment type="caution">
    <text evidence="1">The sequence shown here is derived from an EMBL/GenBank/DDBJ whole genome shotgun (WGS) entry which is preliminary data.</text>
</comment>
<keyword evidence="2" id="KW-1185">Reference proteome</keyword>
<evidence type="ECO:0000313" key="1">
    <source>
        <dbReference type="EMBL" id="CAH1441267.1"/>
    </source>
</evidence>
<dbReference type="Gene3D" id="1.50.10.20">
    <property type="match status" value="1"/>
</dbReference>
<dbReference type="AlphaFoldDB" id="A0AAU9NTY4"/>
<sequence length="166" mass="19388">MWELQIAEGDDPYLYSTNNFVGRQYWKFNQDAGTPDEKEEIEKIRQNFKDNMKNGGQHACGDLLMRMQLMKENKINLMDIAPIRLCDDEHVTLEAVTITVKKALRLQRAIQAKDGHWPAENAGPMFFTPPLIIGLYISGAINTIWNEEHHKEMIRYFYNHQVSYQV</sequence>
<dbReference type="GO" id="GO:0042300">
    <property type="term" value="F:beta-amyrin synthase activity"/>
    <property type="evidence" value="ECO:0007669"/>
    <property type="project" value="TreeGrafter"/>
</dbReference>
<dbReference type="Proteomes" id="UP001157418">
    <property type="component" value="Unassembled WGS sequence"/>
</dbReference>
<dbReference type="PANTHER" id="PTHR11764">
    <property type="entry name" value="TERPENE CYCLASE/MUTASE FAMILY MEMBER"/>
    <property type="match status" value="1"/>
</dbReference>
<dbReference type="GO" id="GO:0005811">
    <property type="term" value="C:lipid droplet"/>
    <property type="evidence" value="ECO:0007669"/>
    <property type="project" value="InterPro"/>
</dbReference>
<proteinExistence type="predicted"/>
<organism evidence="1 2">
    <name type="scientific">Lactuca virosa</name>
    <dbReference type="NCBI Taxonomy" id="75947"/>
    <lineage>
        <taxon>Eukaryota</taxon>
        <taxon>Viridiplantae</taxon>
        <taxon>Streptophyta</taxon>
        <taxon>Embryophyta</taxon>
        <taxon>Tracheophyta</taxon>
        <taxon>Spermatophyta</taxon>
        <taxon>Magnoliopsida</taxon>
        <taxon>eudicotyledons</taxon>
        <taxon>Gunneridae</taxon>
        <taxon>Pentapetalae</taxon>
        <taxon>asterids</taxon>
        <taxon>campanulids</taxon>
        <taxon>Asterales</taxon>
        <taxon>Asteraceae</taxon>
        <taxon>Cichorioideae</taxon>
        <taxon>Cichorieae</taxon>
        <taxon>Lactucinae</taxon>
        <taxon>Lactuca</taxon>
    </lineage>
</organism>
<protein>
    <recommendedName>
        <fullName evidence="3">Beta-amyrin synthase</fullName>
    </recommendedName>
</protein>
<dbReference type="SUPFAM" id="SSF48239">
    <property type="entry name" value="Terpenoid cyclases/Protein prenyltransferases"/>
    <property type="match status" value="1"/>
</dbReference>
<evidence type="ECO:0000313" key="2">
    <source>
        <dbReference type="Proteomes" id="UP001157418"/>
    </source>
</evidence>
<evidence type="ECO:0008006" key="3">
    <source>
        <dbReference type="Google" id="ProtNLM"/>
    </source>
</evidence>